<sequence>MTHIERACNAVFVFIPEPPFRELLTYDFLLCRGCDYKHTISHTHDTKTWNNNLWNTKGIGIELILGCLAATCPAIPRTVSSQQLIKWSAAPEGTQNYTVQAPTPIYMKTDNNIISDVAVCRRENHLMTPSTLVEGENNPMTPPTLVEVRGTIRLLLTKNYPDPTPASSRSPDNAVNVSYRLGLNSGLHNELEGSVNH</sequence>
<reference evidence="1" key="1">
    <citation type="submission" date="2016-07" db="EMBL/GenBank/DDBJ databases">
        <authorList>
            <person name="Bretaudeau A."/>
        </authorList>
    </citation>
    <scope>NUCLEOTIDE SEQUENCE</scope>
    <source>
        <strain evidence="1">Rice</strain>
        <tissue evidence="1">Whole body</tissue>
    </source>
</reference>
<evidence type="ECO:0000313" key="1">
    <source>
        <dbReference type="EMBL" id="SOQ53083.1"/>
    </source>
</evidence>
<organism evidence="1">
    <name type="scientific">Spodoptera frugiperda</name>
    <name type="common">Fall armyworm</name>
    <dbReference type="NCBI Taxonomy" id="7108"/>
    <lineage>
        <taxon>Eukaryota</taxon>
        <taxon>Metazoa</taxon>
        <taxon>Ecdysozoa</taxon>
        <taxon>Arthropoda</taxon>
        <taxon>Hexapoda</taxon>
        <taxon>Insecta</taxon>
        <taxon>Pterygota</taxon>
        <taxon>Neoptera</taxon>
        <taxon>Endopterygota</taxon>
        <taxon>Lepidoptera</taxon>
        <taxon>Glossata</taxon>
        <taxon>Ditrysia</taxon>
        <taxon>Noctuoidea</taxon>
        <taxon>Noctuidae</taxon>
        <taxon>Amphipyrinae</taxon>
        <taxon>Spodoptera</taxon>
    </lineage>
</organism>
<dbReference type="AlphaFoldDB" id="A0A2H1WJ31"/>
<accession>A0A2H1WJ31</accession>
<proteinExistence type="predicted"/>
<name>A0A2H1WJ31_SPOFR</name>
<protein>
    <submittedName>
        <fullName evidence="1">SFRICE_006817</fullName>
    </submittedName>
</protein>
<gene>
    <name evidence="1" type="ORF">SFRICE_006817</name>
</gene>
<dbReference type="EMBL" id="ODYU01009006">
    <property type="protein sequence ID" value="SOQ53083.1"/>
    <property type="molecule type" value="Genomic_DNA"/>
</dbReference>